<comment type="caution">
    <text evidence="2">The sequence shown here is derived from an EMBL/GenBank/DDBJ whole genome shotgun (WGS) entry which is preliminary data.</text>
</comment>
<dbReference type="SUPFAM" id="SSF53649">
    <property type="entry name" value="Alkaline phosphatase-like"/>
    <property type="match status" value="1"/>
</dbReference>
<dbReference type="Proteomes" id="UP000744980">
    <property type="component" value="Unassembled WGS sequence"/>
</dbReference>
<dbReference type="InterPro" id="IPR017850">
    <property type="entry name" value="Alkaline_phosphatase_core_sf"/>
</dbReference>
<dbReference type="Pfam" id="PF00884">
    <property type="entry name" value="Sulfatase"/>
    <property type="match status" value="1"/>
</dbReference>
<evidence type="ECO:0000259" key="1">
    <source>
        <dbReference type="Pfam" id="PF00884"/>
    </source>
</evidence>
<sequence>MVVATTGAESRELCGQWGDHTDYLRRTSYDCFPAAMADRGYRTISYHGFSQRMFERDKWYPRIGFLESHFLEGLATDSNRFHQRCGSVFTGLCDNDIASAVRDRLTTNPAERKLLYWLTLNSHIPYVPKQGGNFKCGSDAAEIANTKVCELTELWADVFDGVASIATDPNLPPTDIFIVGDHPTPLWERAAAEHFTPHKVQWHLLRDNRTTTHGE</sequence>
<reference evidence="2 3" key="1">
    <citation type="submission" date="2020-01" db="EMBL/GenBank/DDBJ databases">
        <title>Draft genome assembly of Ensifer adhaerens T173.</title>
        <authorList>
            <person name="Craig J.E."/>
            <person name="Stinchcombe J.R."/>
        </authorList>
    </citation>
    <scope>NUCLEOTIDE SEQUENCE [LARGE SCALE GENOMIC DNA]</scope>
    <source>
        <strain evidence="2 3">T173</strain>
    </source>
</reference>
<evidence type="ECO:0000313" key="3">
    <source>
        <dbReference type="Proteomes" id="UP000744980"/>
    </source>
</evidence>
<protein>
    <submittedName>
        <fullName evidence="2">Sulfatase-like hydrolase/transferase</fullName>
    </submittedName>
</protein>
<dbReference type="AlphaFoldDB" id="A0AAW4FW27"/>
<keyword evidence="3" id="KW-1185">Reference proteome</keyword>
<name>A0AAW4FW27_9HYPH</name>
<feature type="domain" description="Sulfatase N-terminal" evidence="1">
    <location>
        <begin position="25"/>
        <end position="198"/>
    </location>
</feature>
<dbReference type="EMBL" id="WXFA01000046">
    <property type="protein sequence ID" value="MBM3095495.1"/>
    <property type="molecule type" value="Genomic_DNA"/>
</dbReference>
<proteinExistence type="predicted"/>
<dbReference type="Gene3D" id="3.40.720.10">
    <property type="entry name" value="Alkaline Phosphatase, subunit A"/>
    <property type="match status" value="1"/>
</dbReference>
<evidence type="ECO:0000313" key="2">
    <source>
        <dbReference type="EMBL" id="MBM3095495.1"/>
    </source>
</evidence>
<gene>
    <name evidence="2" type="ORF">GFB56_32755</name>
</gene>
<dbReference type="GO" id="GO:0016787">
    <property type="term" value="F:hydrolase activity"/>
    <property type="evidence" value="ECO:0007669"/>
    <property type="project" value="UniProtKB-KW"/>
</dbReference>
<keyword evidence="2" id="KW-0378">Hydrolase</keyword>
<dbReference type="RefSeq" id="WP_144239124.1">
    <property type="nucleotide sequence ID" value="NZ_CP083370.1"/>
</dbReference>
<organism evidence="2 3">
    <name type="scientific">Ensifer canadensis</name>
    <dbReference type="NCBI Taxonomy" id="555315"/>
    <lineage>
        <taxon>Bacteria</taxon>
        <taxon>Pseudomonadati</taxon>
        <taxon>Pseudomonadota</taxon>
        <taxon>Alphaproteobacteria</taxon>
        <taxon>Hyphomicrobiales</taxon>
        <taxon>Rhizobiaceae</taxon>
        <taxon>Sinorhizobium/Ensifer group</taxon>
        <taxon>Ensifer</taxon>
    </lineage>
</organism>
<accession>A0AAW4FW27</accession>
<dbReference type="InterPro" id="IPR000917">
    <property type="entry name" value="Sulfatase_N"/>
</dbReference>